<organism evidence="4 5">
    <name type="scientific">Sinocyclocheilus rhinocerous</name>
    <dbReference type="NCBI Taxonomy" id="307959"/>
    <lineage>
        <taxon>Eukaryota</taxon>
        <taxon>Metazoa</taxon>
        <taxon>Chordata</taxon>
        <taxon>Craniata</taxon>
        <taxon>Vertebrata</taxon>
        <taxon>Euteleostomi</taxon>
        <taxon>Actinopterygii</taxon>
        <taxon>Neopterygii</taxon>
        <taxon>Teleostei</taxon>
        <taxon>Ostariophysi</taxon>
        <taxon>Cypriniformes</taxon>
        <taxon>Cyprinidae</taxon>
        <taxon>Cyprininae</taxon>
        <taxon>Sinocyclocheilus</taxon>
    </lineage>
</organism>
<feature type="domain" description="DDE Tnp4" evidence="3">
    <location>
        <begin position="194"/>
        <end position="254"/>
    </location>
</feature>
<evidence type="ECO:0000313" key="4">
    <source>
        <dbReference type="Ensembl" id="ENSSRHP00000020003.1"/>
    </source>
</evidence>
<protein>
    <submittedName>
        <fullName evidence="4">Zgc:194221</fullName>
    </submittedName>
</protein>
<name>A0A673H1W4_9TELE</name>
<evidence type="ECO:0000259" key="3">
    <source>
        <dbReference type="Pfam" id="PF13359"/>
    </source>
</evidence>
<dbReference type="InterPro" id="IPR027806">
    <property type="entry name" value="HARBI1_dom"/>
</dbReference>
<dbReference type="Pfam" id="PF13359">
    <property type="entry name" value="DDE_Tnp_4"/>
    <property type="match status" value="1"/>
</dbReference>
<keyword evidence="5" id="KW-1185">Reference proteome</keyword>
<evidence type="ECO:0000256" key="1">
    <source>
        <dbReference type="ARBA" id="ARBA00001968"/>
    </source>
</evidence>
<proteinExistence type="predicted"/>
<dbReference type="GO" id="GO:0046872">
    <property type="term" value="F:metal ion binding"/>
    <property type="evidence" value="ECO:0007669"/>
    <property type="project" value="UniProtKB-KW"/>
</dbReference>
<keyword evidence="2" id="KW-0479">Metal-binding</keyword>
<dbReference type="Ensembl" id="ENSSRHT00000020645.1">
    <property type="protein sequence ID" value="ENSSRHP00000020003.1"/>
    <property type="gene ID" value="ENSSRHG00000010730.1"/>
</dbReference>
<dbReference type="AlphaFoldDB" id="A0A673H1W4"/>
<comment type="cofactor">
    <cofactor evidence="1">
        <name>a divalent metal cation</name>
        <dbReference type="ChEBI" id="CHEBI:60240"/>
    </cofactor>
</comment>
<evidence type="ECO:0000256" key="2">
    <source>
        <dbReference type="ARBA" id="ARBA00022723"/>
    </source>
</evidence>
<evidence type="ECO:0000313" key="5">
    <source>
        <dbReference type="Proteomes" id="UP000472270"/>
    </source>
</evidence>
<sequence length="320" mass="36327">MAFDIDKNGVAAQRTKGQRSVWVHPTLPLRHKYGEYHRLVQELKLDGAKFKVYFRLITQQFEDLLSMVGPSITKMETNYRETISPAQRLCIYIGDSYHPIAFNYKIGHSTVAVIVQSVSRSIWDCLVPQFMPTPAAEDWKEIVEDFHRLWAFRNCCVAIYGKHVIIQAPIVLLAVVDSHWRFRVVDVGAFDRSSDGGTLQGEQRAFNIRLSHARKTVECAFGILTTQWRLYRRIIGVSPGVAEDVVKATCILHNFLRWKASDEEVNECQANVPAEAQPAIQHLLRMGSNSASREALSLRATYITYFSLPAGAVPWQYTAV</sequence>
<dbReference type="Proteomes" id="UP000472270">
    <property type="component" value="Unassembled WGS sequence"/>
</dbReference>
<reference evidence="4" key="2">
    <citation type="submission" date="2025-09" db="UniProtKB">
        <authorList>
            <consortium name="Ensembl"/>
        </authorList>
    </citation>
    <scope>IDENTIFICATION</scope>
</reference>
<accession>A0A673H1W4</accession>
<reference evidence="4" key="1">
    <citation type="submission" date="2025-08" db="UniProtKB">
        <authorList>
            <consortium name="Ensembl"/>
        </authorList>
    </citation>
    <scope>IDENTIFICATION</scope>
</reference>